<feature type="compositionally biased region" description="Low complexity" evidence="1">
    <location>
        <begin position="1443"/>
        <end position="1458"/>
    </location>
</feature>
<feature type="chain" id="PRO_5032557016" evidence="2">
    <location>
        <begin position="22"/>
        <end position="1736"/>
    </location>
</feature>
<feature type="compositionally biased region" description="Pro residues" evidence="1">
    <location>
        <begin position="1302"/>
        <end position="1312"/>
    </location>
</feature>
<dbReference type="GeneID" id="94292781"/>
<feature type="region of interest" description="Disordered" evidence="1">
    <location>
        <begin position="819"/>
        <end position="864"/>
    </location>
</feature>
<feature type="compositionally biased region" description="Polar residues" evidence="1">
    <location>
        <begin position="195"/>
        <end position="213"/>
    </location>
</feature>
<sequence>MGSRWKHIDLLSLSSVTSAAAVRQRRQRPTPTPSPFGHPHSSVHVALAPRKEPNDPLGAGQCDHNDECAPGIRAASSEDPHGAGPGFRYTSVRSVVSSSSVAPVATGTSTPIRVSVSRLFCGSSLSWRSALECFFALTEIERHRRGSAAPRHETQCPTTDDNMVPLEVIVAVYGMLLRREALYTGPADSGHGGDSSRSTAEAAMSQSLCHNTSPASRGSASPLAFIAYASLQHASLNPIAVLLGSDRGGGVPERYYSCSAHENAYSRLLPLPTLTLSTILHLGFLESLQITLAPPTSLRTASDSTAGTDSTTASASLVRQLWSAVQAIHHMQCYGWAPDYLRSLAAIPAEAAGSGTATPTLESSLGEGVGRVADALALVRRAAHGVPYFTHLLSFLEGAWKTHHARFGALASEQQWPPAEDARSRQELPLTPWQQRTAFALAGNNKGSTELRSIEDASSMEMVHAIAAASTREGLQSVAATTDAVHGEICSMSREQLLSVTRNLVVFSWRAMEVRRRRSVGAAEVPVLRAEAPSRRTADAATGIEFERKASSTRSGPCQPTTATTAIVDEEQEALLRLVRVATRLSSFDELCAWMEQLISDDDGLVSSGMAGSHSRPLILSPQQEEALLCLLTRAVRRAPSWMAACTTLKNIWSKLPCTCAAPGDARPAEPREVWCRRDDGVASVPALLEAFFSCSHAPTAAPPSPITSQALRRWTPCDATFWYRVVVCGVAADTEAARWARILLGSDAHASSTANRFDRRTAVMERRHDSLTRAVLLVVDRWLRPAEALDVALQCLARSHARCANEWTTFLERQKREGEEGGVAPDRCSPKNGYVETTRTRNTPHGWESPVKSERSPLASTSVDETANAALALGTRRMADQHHAYCRALLSTHEQQEWLDLALRYVTSGPARQLIIKAAWMARWHCGPDTLSMHERASAVGVDGGDHPVEVDVRHTIKLSLVAAVADLTTVACAWVTQESEAPTGSEAAAAALFNYRGHLPRRVTPLGEMGRLMADVEITFSGVPGGASAVEVLFRAVRAAITTSGLHLERGAPPSRTSILASFSSKTGVPMSSGVSSLDEHSAVAMGALSHSVLVSERYSRKEVERRLARLRSWVELLCTCPTTLIANEQYVVVWLYVLMRQMEEMHGYAKERTAQLSVAPQHSEEATSDGCGEDERPYHWSLETEEAAVRRVTQSLSSQLWSVLPASSLLPPMLLNWLLTRGGERTWGDAVRTLRAAAGDDTGSTVDRLGRRFSLLALPLDRVVSVEHALRVLCTLRAVEERCATPVTTAKTTSKQQTSPPPPPSPSPRPQGCTGGSLIPTAYAETQCVAELGSSPAVAKQKNEKPSDTAAVADVYGRIESVLLREWYGRALAAVLQFFAEHPQHTYLTHVRDVPHHAALAHRRRQDCGRRAPNLCRETGDSVGTASIATMAHGTEVALPGQSRRPSPESSSGPQCLGNTETCAGRAFVEATMNGVSSVELWRAWVEEATAVKGAERGASLPQLATTASTDATVRLDCMRGITDLHSATSGSAIHTAVSCAIMQTLLHDGASSGGVATPSASTLQVPLYLLATFILQECRIGITHRTPFMGTTASFGPEESRVATPRRRTQGRPFLSALRRSLCSSKSPVSFLDVLMRDVQSCMLSHDSQNPLTGRAEAPATAPPSPPEVPTVHPELLMWFMQVLRIKQREREARQGSAATEETLEEVVAAVLSERCPEGEVLVKKEEKGGDD</sequence>
<evidence type="ECO:0000313" key="3">
    <source>
        <dbReference type="EMBL" id="KAG5509445.1"/>
    </source>
</evidence>
<dbReference type="EMBL" id="JAFJZO010000014">
    <property type="protein sequence ID" value="KAG5509445.1"/>
    <property type="molecule type" value="Genomic_DNA"/>
</dbReference>
<accession>A0A836IPH8</accession>
<feature type="region of interest" description="Disordered" evidence="1">
    <location>
        <begin position="18"/>
        <end position="86"/>
    </location>
</feature>
<keyword evidence="2" id="KW-0732">Signal</keyword>
<gene>
    <name evidence="3" type="ORF">JKF63_06755</name>
</gene>
<feature type="compositionally biased region" description="Low complexity" evidence="1">
    <location>
        <begin position="1291"/>
        <end position="1301"/>
    </location>
</feature>
<organism evidence="3 4">
    <name type="scientific">Porcisia hertigi</name>
    <dbReference type="NCBI Taxonomy" id="2761500"/>
    <lineage>
        <taxon>Eukaryota</taxon>
        <taxon>Discoba</taxon>
        <taxon>Euglenozoa</taxon>
        <taxon>Kinetoplastea</taxon>
        <taxon>Metakinetoplastina</taxon>
        <taxon>Trypanosomatida</taxon>
        <taxon>Trypanosomatidae</taxon>
        <taxon>Leishmaniinae</taxon>
        <taxon>Porcisia</taxon>
    </lineage>
</organism>
<name>A0A836IPH8_9TRYP</name>
<reference evidence="3 4" key="1">
    <citation type="submission" date="2021-02" db="EMBL/GenBank/DDBJ databases">
        <title>Porcisia hertigi Genome sequencing and assembly.</title>
        <authorList>
            <person name="Almutairi H."/>
            <person name="Gatherer D."/>
        </authorList>
    </citation>
    <scope>NUCLEOTIDE SEQUENCE [LARGE SCALE GENOMIC DNA]</scope>
    <source>
        <strain evidence="3 4">C119</strain>
    </source>
</reference>
<feature type="region of interest" description="Disordered" evidence="1">
    <location>
        <begin position="1290"/>
        <end position="1319"/>
    </location>
</feature>
<evidence type="ECO:0000313" key="4">
    <source>
        <dbReference type="Proteomes" id="UP000674318"/>
    </source>
</evidence>
<dbReference type="OrthoDB" id="273864at2759"/>
<comment type="caution">
    <text evidence="3">The sequence shown here is derived from an EMBL/GenBank/DDBJ whole genome shotgun (WGS) entry which is preliminary data.</text>
</comment>
<dbReference type="RefSeq" id="XP_067758597.1">
    <property type="nucleotide sequence ID" value="XM_067902704.1"/>
</dbReference>
<dbReference type="Proteomes" id="UP000674318">
    <property type="component" value="Unassembled WGS sequence"/>
</dbReference>
<protein>
    <submittedName>
        <fullName evidence="3">Uncharacterized protein</fullName>
    </submittedName>
</protein>
<dbReference type="KEGG" id="phet:94292781"/>
<feature type="signal peptide" evidence="2">
    <location>
        <begin position="1"/>
        <end position="21"/>
    </location>
</feature>
<feature type="region of interest" description="Disordered" evidence="1">
    <location>
        <begin position="1157"/>
        <end position="1179"/>
    </location>
</feature>
<feature type="region of interest" description="Disordered" evidence="1">
    <location>
        <begin position="186"/>
        <end position="213"/>
    </location>
</feature>
<proteinExistence type="predicted"/>
<feature type="region of interest" description="Disordered" evidence="1">
    <location>
        <begin position="1440"/>
        <end position="1460"/>
    </location>
</feature>
<feature type="region of interest" description="Disordered" evidence="1">
    <location>
        <begin position="1650"/>
        <end position="1675"/>
    </location>
</feature>
<keyword evidence="4" id="KW-1185">Reference proteome</keyword>
<evidence type="ECO:0000256" key="1">
    <source>
        <dbReference type="SAM" id="MobiDB-lite"/>
    </source>
</evidence>
<evidence type="ECO:0000256" key="2">
    <source>
        <dbReference type="SAM" id="SignalP"/>
    </source>
</evidence>